<dbReference type="Gene3D" id="3.40.190.10">
    <property type="entry name" value="Periplasmic binding protein-like II"/>
    <property type="match status" value="2"/>
</dbReference>
<dbReference type="InterPro" id="IPR036388">
    <property type="entry name" value="WH-like_DNA-bd_sf"/>
</dbReference>
<gene>
    <name evidence="6" type="ORF">ACFSCT_07900</name>
</gene>
<organism evidence="6 7">
    <name type="scientific">Paracoccus pacificus</name>
    <dbReference type="NCBI Taxonomy" id="1463598"/>
    <lineage>
        <taxon>Bacteria</taxon>
        <taxon>Pseudomonadati</taxon>
        <taxon>Pseudomonadota</taxon>
        <taxon>Alphaproteobacteria</taxon>
        <taxon>Rhodobacterales</taxon>
        <taxon>Paracoccaceae</taxon>
        <taxon>Paracoccus</taxon>
    </lineage>
</organism>
<dbReference type="PANTHER" id="PTHR30537:SF26">
    <property type="entry name" value="GLYCINE CLEAVAGE SYSTEM TRANSCRIPTIONAL ACTIVATOR"/>
    <property type="match status" value="1"/>
</dbReference>
<dbReference type="RefSeq" id="WP_379141651.1">
    <property type="nucleotide sequence ID" value="NZ_JBHUEN010000020.1"/>
</dbReference>
<accession>A0ABW4R5T7</accession>
<dbReference type="SUPFAM" id="SSF46785">
    <property type="entry name" value="Winged helix' DNA-binding domain"/>
    <property type="match status" value="1"/>
</dbReference>
<dbReference type="Proteomes" id="UP001597213">
    <property type="component" value="Unassembled WGS sequence"/>
</dbReference>
<protein>
    <submittedName>
        <fullName evidence="6">LysR substrate-binding domain-containing protein</fullName>
    </submittedName>
</protein>
<keyword evidence="4" id="KW-0804">Transcription</keyword>
<name>A0ABW4R5T7_9RHOB</name>
<keyword evidence="7" id="KW-1185">Reference proteome</keyword>
<evidence type="ECO:0000313" key="7">
    <source>
        <dbReference type="Proteomes" id="UP001597213"/>
    </source>
</evidence>
<dbReference type="PROSITE" id="PS50931">
    <property type="entry name" value="HTH_LYSR"/>
    <property type="match status" value="1"/>
</dbReference>
<dbReference type="InterPro" id="IPR005119">
    <property type="entry name" value="LysR_subst-bd"/>
</dbReference>
<proteinExistence type="inferred from homology"/>
<dbReference type="InterPro" id="IPR000847">
    <property type="entry name" value="LysR_HTH_N"/>
</dbReference>
<feature type="domain" description="HTH lysR-type" evidence="5">
    <location>
        <begin position="3"/>
        <end position="60"/>
    </location>
</feature>
<dbReference type="Pfam" id="PF03466">
    <property type="entry name" value="LysR_substrate"/>
    <property type="match status" value="1"/>
</dbReference>
<dbReference type="PANTHER" id="PTHR30537">
    <property type="entry name" value="HTH-TYPE TRANSCRIPTIONAL REGULATOR"/>
    <property type="match status" value="1"/>
</dbReference>
<keyword evidence="3" id="KW-0238">DNA-binding</keyword>
<dbReference type="Gene3D" id="1.10.10.10">
    <property type="entry name" value="Winged helix-like DNA-binding domain superfamily/Winged helix DNA-binding domain"/>
    <property type="match status" value="1"/>
</dbReference>
<evidence type="ECO:0000256" key="4">
    <source>
        <dbReference type="ARBA" id="ARBA00023163"/>
    </source>
</evidence>
<dbReference type="SUPFAM" id="SSF53850">
    <property type="entry name" value="Periplasmic binding protein-like II"/>
    <property type="match status" value="1"/>
</dbReference>
<dbReference type="InterPro" id="IPR058163">
    <property type="entry name" value="LysR-type_TF_proteobact-type"/>
</dbReference>
<dbReference type="Pfam" id="PF00126">
    <property type="entry name" value="HTH_1"/>
    <property type="match status" value="1"/>
</dbReference>
<evidence type="ECO:0000259" key="5">
    <source>
        <dbReference type="PROSITE" id="PS50931"/>
    </source>
</evidence>
<dbReference type="EMBL" id="JBHUEN010000020">
    <property type="protein sequence ID" value="MFD1881636.1"/>
    <property type="molecule type" value="Genomic_DNA"/>
</dbReference>
<comment type="similarity">
    <text evidence="1">Belongs to the LysR transcriptional regulatory family.</text>
</comment>
<evidence type="ECO:0000256" key="3">
    <source>
        <dbReference type="ARBA" id="ARBA00023125"/>
    </source>
</evidence>
<comment type="caution">
    <text evidence="6">The sequence shown here is derived from an EMBL/GenBank/DDBJ whole genome shotgun (WGS) entry which is preliminary data.</text>
</comment>
<evidence type="ECO:0000256" key="2">
    <source>
        <dbReference type="ARBA" id="ARBA00023015"/>
    </source>
</evidence>
<reference evidence="7" key="1">
    <citation type="journal article" date="2019" name="Int. J. Syst. Evol. Microbiol.">
        <title>The Global Catalogue of Microorganisms (GCM) 10K type strain sequencing project: providing services to taxonomists for standard genome sequencing and annotation.</title>
        <authorList>
            <consortium name="The Broad Institute Genomics Platform"/>
            <consortium name="The Broad Institute Genome Sequencing Center for Infectious Disease"/>
            <person name="Wu L."/>
            <person name="Ma J."/>
        </authorList>
    </citation>
    <scope>NUCLEOTIDE SEQUENCE [LARGE SCALE GENOMIC DNA]</scope>
    <source>
        <strain evidence="7">CCUG 56029</strain>
    </source>
</reference>
<dbReference type="CDD" id="cd08432">
    <property type="entry name" value="PBP2_GcdR_TrpI_HvrB_AmpR_like"/>
    <property type="match status" value="1"/>
</dbReference>
<evidence type="ECO:0000256" key="1">
    <source>
        <dbReference type="ARBA" id="ARBA00009437"/>
    </source>
</evidence>
<keyword evidence="2" id="KW-0805">Transcription regulation</keyword>
<dbReference type="InterPro" id="IPR036390">
    <property type="entry name" value="WH_DNA-bd_sf"/>
</dbReference>
<evidence type="ECO:0000313" key="6">
    <source>
        <dbReference type="EMBL" id="MFD1881636.1"/>
    </source>
</evidence>
<sequence>MAIPLTLLETFVAVARAGRMREAADIMSLTPGAISQRVRELEELAGHRLFNRTQTGVTLNAAGQSLFAALDEPFQRINDARRGLERPAAHRVRVSTMASFASNWLVPRLSRFSDSHPGIDVELETDGRLVDLRREPVDLAIRHGLGDYPGLISDPLVAPELIVVASPSLLKARAPIRRPADCLGFPLLHDTERADWRLWFQAHGVQVPDRIEGLSFSEDHLMVKAAVAGQGLALVRDTYADDDLRAGRLVRAISVRWPTRFAYYVVRTAEASQRPAVARFQEWLLKEAGGVTGGS</sequence>